<evidence type="ECO:0000313" key="2">
    <source>
        <dbReference type="Proteomes" id="UP001056201"/>
    </source>
</evidence>
<proteinExistence type="predicted"/>
<dbReference type="RefSeq" id="WP_250196721.1">
    <property type="nucleotide sequence ID" value="NZ_CP097636.1"/>
</dbReference>
<name>A0ABY4S7R9_AQUTE</name>
<protein>
    <submittedName>
        <fullName evidence="1">ATPase with chaperone activity</fullName>
    </submittedName>
</protein>
<reference evidence="1" key="1">
    <citation type="submission" date="2022-05" db="EMBL/GenBank/DDBJ databases">
        <title>An RpoN-dependent PEP-CTERM gene is involved in floc formation of an Aquincola tertiaricarbonis strain.</title>
        <authorList>
            <person name="Qiu D."/>
            <person name="Xia M."/>
        </authorList>
    </citation>
    <scope>NUCLEOTIDE SEQUENCE</scope>
    <source>
        <strain evidence="1">RN12</strain>
    </source>
</reference>
<sequence>MDDSSQIVIPESFIALYQSAPGRKPSLPRLELTARYELCEDLATLLVDQAQTLQFKDDLPEDIVLDRCLRGLQASPETVSADEAVWVVRRTAELLNWTWAPKAPV</sequence>
<accession>A0ABY4S7R9</accession>
<evidence type="ECO:0000313" key="1">
    <source>
        <dbReference type="EMBL" id="URI08499.1"/>
    </source>
</evidence>
<gene>
    <name evidence="1" type="ORF">MW290_23230</name>
</gene>
<dbReference type="EMBL" id="CP097636">
    <property type="protein sequence ID" value="URI08499.1"/>
    <property type="molecule type" value="Genomic_DNA"/>
</dbReference>
<keyword evidence="2" id="KW-1185">Reference proteome</keyword>
<organism evidence="1 2">
    <name type="scientific">Aquincola tertiaricarbonis</name>
    <dbReference type="NCBI Taxonomy" id="391953"/>
    <lineage>
        <taxon>Bacteria</taxon>
        <taxon>Pseudomonadati</taxon>
        <taxon>Pseudomonadota</taxon>
        <taxon>Betaproteobacteria</taxon>
        <taxon>Burkholderiales</taxon>
        <taxon>Sphaerotilaceae</taxon>
        <taxon>Aquincola</taxon>
    </lineage>
</organism>
<dbReference type="Proteomes" id="UP001056201">
    <property type="component" value="Chromosome 2"/>
</dbReference>